<evidence type="ECO:0000313" key="4">
    <source>
        <dbReference type="Proteomes" id="UP000321306"/>
    </source>
</evidence>
<organism evidence="3 4">
    <name type="scientific">Deinococcus cellulosilyticus (strain DSM 18568 / NBRC 106333 / KACC 11606 / 5516J-15)</name>
    <dbReference type="NCBI Taxonomy" id="1223518"/>
    <lineage>
        <taxon>Bacteria</taxon>
        <taxon>Thermotogati</taxon>
        <taxon>Deinococcota</taxon>
        <taxon>Deinococci</taxon>
        <taxon>Deinococcales</taxon>
        <taxon>Deinococcaceae</taxon>
        <taxon>Deinococcus</taxon>
    </lineage>
</organism>
<feature type="signal peptide" evidence="2">
    <location>
        <begin position="1"/>
        <end position="24"/>
    </location>
</feature>
<dbReference type="RefSeq" id="WP_146882128.1">
    <property type="nucleotide sequence ID" value="NZ_BJXB01000002.1"/>
</dbReference>
<feature type="chain" id="PRO_5021877182" evidence="2">
    <location>
        <begin position="25"/>
        <end position="556"/>
    </location>
</feature>
<proteinExistence type="predicted"/>
<accession>A0A511MWH8</accession>
<dbReference type="AlphaFoldDB" id="A0A511MWH8"/>
<name>A0A511MWH8_DEIC1</name>
<dbReference type="EMBL" id="BJXB01000002">
    <property type="protein sequence ID" value="GEM44943.1"/>
    <property type="molecule type" value="Genomic_DNA"/>
</dbReference>
<keyword evidence="4" id="KW-1185">Reference proteome</keyword>
<evidence type="ECO:0000256" key="1">
    <source>
        <dbReference type="SAM" id="MobiDB-lite"/>
    </source>
</evidence>
<keyword evidence="2" id="KW-0732">Signal</keyword>
<protein>
    <submittedName>
        <fullName evidence="3">Uncharacterized protein</fullName>
    </submittedName>
</protein>
<feature type="region of interest" description="Disordered" evidence="1">
    <location>
        <begin position="455"/>
        <end position="508"/>
    </location>
</feature>
<dbReference type="OrthoDB" id="55890at2"/>
<feature type="compositionally biased region" description="Low complexity" evidence="1">
    <location>
        <begin position="455"/>
        <end position="468"/>
    </location>
</feature>
<evidence type="ECO:0000313" key="3">
    <source>
        <dbReference type="EMBL" id="GEM44943.1"/>
    </source>
</evidence>
<reference evidence="3 4" key="1">
    <citation type="submission" date="2019-07" db="EMBL/GenBank/DDBJ databases">
        <title>Whole genome shotgun sequence of Deinococcus cellulosilyticus NBRC 106333.</title>
        <authorList>
            <person name="Hosoyama A."/>
            <person name="Uohara A."/>
            <person name="Ohji S."/>
            <person name="Ichikawa N."/>
        </authorList>
    </citation>
    <scope>NUCLEOTIDE SEQUENCE [LARGE SCALE GENOMIC DNA]</scope>
    <source>
        <strain evidence="3 4">NBRC 106333</strain>
    </source>
</reference>
<sequence>MTVSFQPFKTAFTVALLLLTPALAQQEDTSDWNVSRQGDTWTLTPKQLPQGLTFRMTAFPVTALKNQTLESWMKAFIQKDSTKRGKIISPLNNLQEEGNMLVGALGIETAGEQRVLLYAAIDAQEGHGQMFLLESSLNKTLSETYGPRFSSMVARAYQEYHPSASQSSGTGKFALPAGAKKGGKLETGKYTCQTPGYQNQVIQFDVSLYDNGEYRLTNDSTGKWQYNPKTGEIDISVTADLYNSSYNNDTFSLFYRDKNNKPLIYAEDDGDPTLCLFAGKVKDLSPSAQEAADQKKREEERRFKYVTAPGKGVQMNQMEGLVLHYELQVNGLNGMVMQMPELALLLKDGTAYTGLRVPPEDLDIKASRKFEPDKWTKWKKNGKTYLMQEGQKWNDIGSLKVVPATKGEKISGNFKHMASSYSFGLGGTTFTTYYSFDSKNRFEVSDHSLSSTGGMAASNGFSSSASTTSDKEGTRSTVGTAGGGDSFGNGPAVVVTSQNNSNQGNPEKAGTYTLSGYTLQMKTSNGKVIRKLFFFFDSKKEEVWIEDSLFHSTRKE</sequence>
<feature type="compositionally biased region" description="Polar residues" evidence="1">
    <location>
        <begin position="495"/>
        <end position="505"/>
    </location>
</feature>
<evidence type="ECO:0000256" key="2">
    <source>
        <dbReference type="SAM" id="SignalP"/>
    </source>
</evidence>
<gene>
    <name evidence="3" type="ORF">DC3_05780</name>
</gene>
<comment type="caution">
    <text evidence="3">The sequence shown here is derived from an EMBL/GenBank/DDBJ whole genome shotgun (WGS) entry which is preliminary data.</text>
</comment>
<dbReference type="Proteomes" id="UP000321306">
    <property type="component" value="Unassembled WGS sequence"/>
</dbReference>